<dbReference type="AlphaFoldDB" id="A0AAW1RI65"/>
<name>A0AAW1RI65_9CHLO</name>
<comment type="caution">
    <text evidence="1">The sequence shown here is derived from an EMBL/GenBank/DDBJ whole genome shotgun (WGS) entry which is preliminary data.</text>
</comment>
<evidence type="ECO:0000313" key="2">
    <source>
        <dbReference type="Proteomes" id="UP001485043"/>
    </source>
</evidence>
<keyword evidence="2" id="KW-1185">Reference proteome</keyword>
<dbReference type="Proteomes" id="UP001485043">
    <property type="component" value="Unassembled WGS sequence"/>
</dbReference>
<evidence type="ECO:0000313" key="1">
    <source>
        <dbReference type="EMBL" id="KAK9833509.1"/>
    </source>
</evidence>
<proteinExistence type="predicted"/>
<organism evidence="1 2">
    <name type="scientific">Apatococcus fuscideae</name>
    <dbReference type="NCBI Taxonomy" id="2026836"/>
    <lineage>
        <taxon>Eukaryota</taxon>
        <taxon>Viridiplantae</taxon>
        <taxon>Chlorophyta</taxon>
        <taxon>core chlorophytes</taxon>
        <taxon>Trebouxiophyceae</taxon>
        <taxon>Chlorellales</taxon>
        <taxon>Chlorellaceae</taxon>
        <taxon>Apatococcus</taxon>
    </lineage>
</organism>
<sequence>ELLLLVCGNVNFSWQVSLRRAEFHVAPLPEGRCFLLVAAPC</sequence>
<dbReference type="EMBL" id="JALJOV010002157">
    <property type="protein sequence ID" value="KAK9833509.1"/>
    <property type="molecule type" value="Genomic_DNA"/>
</dbReference>
<feature type="non-terminal residue" evidence="1">
    <location>
        <position position="1"/>
    </location>
</feature>
<protein>
    <submittedName>
        <fullName evidence="1">Uncharacterized protein</fullName>
    </submittedName>
</protein>
<reference evidence="1 2" key="1">
    <citation type="journal article" date="2024" name="Nat. Commun.">
        <title>Phylogenomics reveals the evolutionary origins of lichenization in chlorophyte algae.</title>
        <authorList>
            <person name="Puginier C."/>
            <person name="Libourel C."/>
            <person name="Otte J."/>
            <person name="Skaloud P."/>
            <person name="Haon M."/>
            <person name="Grisel S."/>
            <person name="Petersen M."/>
            <person name="Berrin J.G."/>
            <person name="Delaux P.M."/>
            <person name="Dal Grande F."/>
            <person name="Keller J."/>
        </authorList>
    </citation>
    <scope>NUCLEOTIDE SEQUENCE [LARGE SCALE GENOMIC DNA]</scope>
    <source>
        <strain evidence="1 2">SAG 2523</strain>
    </source>
</reference>
<accession>A0AAW1RI65</accession>
<gene>
    <name evidence="1" type="ORF">WJX84_010453</name>
</gene>